<dbReference type="Pfam" id="PF01381">
    <property type="entry name" value="HTH_3"/>
    <property type="match status" value="1"/>
</dbReference>
<dbReference type="PANTHER" id="PTHR46797">
    <property type="entry name" value="HTH-TYPE TRANSCRIPTIONAL REGULATOR"/>
    <property type="match status" value="1"/>
</dbReference>
<dbReference type="GO" id="GO:0005829">
    <property type="term" value="C:cytosol"/>
    <property type="evidence" value="ECO:0007669"/>
    <property type="project" value="TreeGrafter"/>
</dbReference>
<dbReference type="SMART" id="SM00530">
    <property type="entry name" value="HTH_XRE"/>
    <property type="match status" value="1"/>
</dbReference>
<gene>
    <name evidence="5" type="ORF">C8D95_103349</name>
</gene>
<dbReference type="Gene3D" id="1.10.260.40">
    <property type="entry name" value="lambda repressor-like DNA-binding domains"/>
    <property type="match status" value="1"/>
</dbReference>
<keyword evidence="2" id="KW-0238">DNA-binding</keyword>
<evidence type="ECO:0000256" key="1">
    <source>
        <dbReference type="ARBA" id="ARBA00023015"/>
    </source>
</evidence>
<evidence type="ECO:0000259" key="4">
    <source>
        <dbReference type="PROSITE" id="PS50943"/>
    </source>
</evidence>
<dbReference type="SUPFAM" id="SSF47413">
    <property type="entry name" value="lambda repressor-like DNA-binding domains"/>
    <property type="match status" value="1"/>
</dbReference>
<dbReference type="PANTHER" id="PTHR46797:SF23">
    <property type="entry name" value="HTH-TYPE TRANSCRIPTIONAL REGULATOR SUTR"/>
    <property type="match status" value="1"/>
</dbReference>
<comment type="caution">
    <text evidence="5">The sequence shown here is derived from an EMBL/GenBank/DDBJ whole genome shotgun (WGS) entry which is preliminary data.</text>
</comment>
<dbReference type="PROSITE" id="PS50943">
    <property type="entry name" value="HTH_CROC1"/>
    <property type="match status" value="1"/>
</dbReference>
<evidence type="ECO:0000256" key="3">
    <source>
        <dbReference type="ARBA" id="ARBA00023163"/>
    </source>
</evidence>
<organism evidence="5 6">
    <name type="scientific">Silicimonas algicola</name>
    <dbReference type="NCBI Taxonomy" id="1826607"/>
    <lineage>
        <taxon>Bacteria</taxon>
        <taxon>Pseudomonadati</taxon>
        <taxon>Pseudomonadota</taxon>
        <taxon>Alphaproteobacteria</taxon>
        <taxon>Rhodobacterales</taxon>
        <taxon>Paracoccaceae</taxon>
    </lineage>
</organism>
<dbReference type="Proteomes" id="UP000245390">
    <property type="component" value="Unassembled WGS sequence"/>
</dbReference>
<dbReference type="EMBL" id="QGGV01000003">
    <property type="protein sequence ID" value="PWK57111.1"/>
    <property type="molecule type" value="Genomic_DNA"/>
</dbReference>
<dbReference type="RefSeq" id="WP_109758858.1">
    <property type="nucleotide sequence ID" value="NZ_CP034588.1"/>
</dbReference>
<feature type="domain" description="HTH cro/C1-type" evidence="4">
    <location>
        <begin position="11"/>
        <end position="65"/>
    </location>
</feature>
<dbReference type="InterPro" id="IPR001387">
    <property type="entry name" value="Cro/C1-type_HTH"/>
</dbReference>
<keyword evidence="3" id="KW-0804">Transcription</keyword>
<keyword evidence="1" id="KW-0805">Transcription regulation</keyword>
<accession>A0A316G822</accession>
<dbReference type="InterPro" id="IPR050807">
    <property type="entry name" value="TransReg_Diox_bact_type"/>
</dbReference>
<dbReference type="InterPro" id="IPR010982">
    <property type="entry name" value="Lambda_DNA-bd_dom_sf"/>
</dbReference>
<evidence type="ECO:0000313" key="5">
    <source>
        <dbReference type="EMBL" id="PWK57111.1"/>
    </source>
</evidence>
<dbReference type="CDD" id="cd00093">
    <property type="entry name" value="HTH_XRE"/>
    <property type="match status" value="1"/>
</dbReference>
<sequence length="439" mass="47367">MARSVLAGSRIRDYRIGRGLRQADLAKACGISPSYLNLIEHNRRKIGGALLVRIARALGAEPAILSEGAESALTMALDAAAGAYPDTNAERERAEEMAGRFPGWARLIERQYREARRLEQVIERLDDRLTHDPFLSASMHSVLSSVTAIRSASAILANGENIEPEWQARFHRNIYEDSQRLADATEGLVSYLDAGDSEGRAATLPQEEVEIWLAARDWRVDVLEENPDADVAPLIGAPDGPATPAGRALAVRALTRYADDARALPAARLSEAMERITEPSRLASALGVPLATVYRRLAALPAVLCPDGTPWGLVACDGSGTLIFRKPLPGFDVPRYGAACPLWPLFRALQRPMALIRERVAVSGRNEGVFDAEAISDIAYPVGFDGPAVVEAWMLLRARLPGDDAGPALKVGASCRICAVPDCPARREPSVFALPDEAG</sequence>
<evidence type="ECO:0000256" key="2">
    <source>
        <dbReference type="ARBA" id="ARBA00023125"/>
    </source>
</evidence>
<keyword evidence="6" id="KW-1185">Reference proteome</keyword>
<name>A0A316G822_9RHOB</name>
<dbReference type="OrthoDB" id="7790108at2"/>
<dbReference type="KEGG" id="salo:EF888_09955"/>
<reference evidence="5 6" key="1">
    <citation type="submission" date="2018-05" db="EMBL/GenBank/DDBJ databases">
        <title>Genomic Encyclopedia of Type Strains, Phase IV (KMG-IV): sequencing the most valuable type-strain genomes for metagenomic binning, comparative biology and taxonomic classification.</title>
        <authorList>
            <person name="Goeker M."/>
        </authorList>
    </citation>
    <scope>NUCLEOTIDE SEQUENCE [LARGE SCALE GENOMIC DNA]</scope>
    <source>
        <strain evidence="5 6">DSM 103371</strain>
    </source>
</reference>
<evidence type="ECO:0000313" key="6">
    <source>
        <dbReference type="Proteomes" id="UP000245390"/>
    </source>
</evidence>
<dbReference type="GO" id="GO:0003677">
    <property type="term" value="F:DNA binding"/>
    <property type="evidence" value="ECO:0007669"/>
    <property type="project" value="UniProtKB-KW"/>
</dbReference>
<dbReference type="GO" id="GO:0003700">
    <property type="term" value="F:DNA-binding transcription factor activity"/>
    <property type="evidence" value="ECO:0007669"/>
    <property type="project" value="TreeGrafter"/>
</dbReference>
<proteinExistence type="predicted"/>
<protein>
    <recommendedName>
        <fullName evidence="4">HTH cro/C1-type domain-containing protein</fullName>
    </recommendedName>
</protein>
<dbReference type="AlphaFoldDB" id="A0A316G822"/>